<dbReference type="Proteomes" id="UP000030901">
    <property type="component" value="Chromosome"/>
</dbReference>
<dbReference type="GO" id="GO:0004309">
    <property type="term" value="F:exopolyphosphatase activity"/>
    <property type="evidence" value="ECO:0007669"/>
    <property type="project" value="UniProtKB-EC"/>
</dbReference>
<dbReference type="RefSeq" id="WP_039104641.1">
    <property type="nucleotide sequence ID" value="NZ_CP009056.1"/>
</dbReference>
<sequence length="515" mass="59110">MHTNKPDFNEYAVIDLGSNSFHMIIAKKIDNSLQIIYKNKQQVQLASGLDKYYHLSQESIQRAINSLALFAERLKDFPISHVKVVGTFTLRVAKNRLEFLKAASLVFPFPIEIVSGQEEARLIYLGAINSESVKQSDVKFIIDVGGGSTEIAIGKDQIPAFVESRPMGCVTYAKRFFPNQVITKQYFERAKLAAEQQVEKFTQSVKSKNITIAFGSSGTIKSIYKILLDLGVTDGIITLKRLEDLVSYVLEFKCFDDIDFPSLSNDRKLIFVSGLAIFYGVFSAFGLQELHYTHSALREGVLYEITGHKSTQDICEKTVGFLIKHYNIDKLHAGKTVDIVKWLFSQWKMSANIIIDEKLESLLYWSAWLHEIGLSINFSNIHKHSAYILKNCNMPGFNEEQQFLLSTLVRYHRKGFMVENIPNFSLFEQKQVLVLLQILRLAVLINNQRSATLNEKVFKLRIVDDNIFHVELYIENNFAKTNGLILLDLEQEQIYWQENKHWQLDIRINEAGQIW</sequence>
<evidence type="ECO:0000313" key="4">
    <source>
        <dbReference type="EMBL" id="AJA45013.1"/>
    </source>
</evidence>
<keyword evidence="1 4" id="KW-0378">Hydrolase</keyword>
<organism evidence="4 5">
    <name type="scientific">Frischella perrara</name>
    <dbReference type="NCBI Taxonomy" id="1267021"/>
    <lineage>
        <taxon>Bacteria</taxon>
        <taxon>Pseudomonadati</taxon>
        <taxon>Pseudomonadota</taxon>
        <taxon>Gammaproteobacteria</taxon>
        <taxon>Orbales</taxon>
        <taxon>Orbaceae</taxon>
        <taxon>Frischella</taxon>
    </lineage>
</organism>
<dbReference type="Gene3D" id="3.30.420.40">
    <property type="match status" value="1"/>
</dbReference>
<dbReference type="OrthoDB" id="9793035at2"/>
<dbReference type="PIRSF" id="PIRSF001267">
    <property type="entry name" value="Pyrophosphatase_GppA_Ppx"/>
    <property type="match status" value="1"/>
</dbReference>
<dbReference type="STRING" id="1267021.FPB0191_01189"/>
<dbReference type="HOGENOM" id="CLU_025908_4_0_6"/>
<keyword evidence="5" id="KW-1185">Reference proteome</keyword>
<dbReference type="Gene3D" id="1.10.3210.10">
    <property type="entry name" value="Hypothetical protein af1432"/>
    <property type="match status" value="1"/>
</dbReference>
<dbReference type="Pfam" id="PF21447">
    <property type="entry name" value="Ppx-GppA_III"/>
    <property type="match status" value="1"/>
</dbReference>
<dbReference type="InterPro" id="IPR030673">
    <property type="entry name" value="PyroPPase_GppA_Ppx"/>
</dbReference>
<dbReference type="AlphaFoldDB" id="A0A0A7S0M9"/>
<dbReference type="PANTHER" id="PTHR30005">
    <property type="entry name" value="EXOPOLYPHOSPHATASE"/>
    <property type="match status" value="1"/>
</dbReference>
<dbReference type="Gene3D" id="3.30.70.2260">
    <property type="match status" value="1"/>
</dbReference>
<dbReference type="KEGG" id="fpp:FPB0191_01189"/>
<accession>A0A0A7S0M9</accession>
<dbReference type="GO" id="GO:0006798">
    <property type="term" value="P:polyphosphate catabolic process"/>
    <property type="evidence" value="ECO:0007669"/>
    <property type="project" value="TreeGrafter"/>
</dbReference>
<name>A0A0A7S0M9_FRIPE</name>
<evidence type="ECO:0000259" key="3">
    <source>
        <dbReference type="Pfam" id="PF21447"/>
    </source>
</evidence>
<protein>
    <submittedName>
        <fullName evidence="4">Exopolyphosphatase</fullName>
        <ecNumber evidence="4">3.6.1.11</ecNumber>
    </submittedName>
</protein>
<dbReference type="EMBL" id="CP009056">
    <property type="protein sequence ID" value="AJA45013.1"/>
    <property type="molecule type" value="Genomic_DNA"/>
</dbReference>
<proteinExistence type="predicted"/>
<reference evidence="4 5" key="1">
    <citation type="journal article" date="2014" name="Appl. Environ. Microbiol.">
        <title>Gut symbionts from distinct hosts exhibit genotoxic activity via divergent colibactin biosynthetic pathways.</title>
        <authorList>
            <person name="Engel P."/>
            <person name="Vizcaino M.I."/>
            <person name="Crawford J.M."/>
        </authorList>
    </citation>
    <scope>NUCLEOTIDE SEQUENCE [LARGE SCALE GENOMIC DNA]</scope>
    <source>
        <strain evidence="4 5">PEB0191</strain>
    </source>
</reference>
<evidence type="ECO:0000256" key="1">
    <source>
        <dbReference type="ARBA" id="ARBA00022801"/>
    </source>
</evidence>
<feature type="domain" description="Ppx/GppA phosphatase C-terminal" evidence="3">
    <location>
        <begin position="316"/>
        <end position="493"/>
    </location>
</feature>
<gene>
    <name evidence="4" type="ORF">FPB0191_01189</name>
</gene>
<dbReference type="PANTHER" id="PTHR30005:SF14">
    <property type="entry name" value="EXOPOLYPHOSPHATASE"/>
    <property type="match status" value="1"/>
</dbReference>
<evidence type="ECO:0000259" key="2">
    <source>
        <dbReference type="Pfam" id="PF02541"/>
    </source>
</evidence>
<dbReference type="InterPro" id="IPR043129">
    <property type="entry name" value="ATPase_NBD"/>
</dbReference>
<dbReference type="FunFam" id="3.30.420.40:FF:000023">
    <property type="entry name" value="Guanosine-5'-triphosphate,3'-diphosphate pyrophosphatase"/>
    <property type="match status" value="1"/>
</dbReference>
<dbReference type="Pfam" id="PF02541">
    <property type="entry name" value="Ppx-GppA"/>
    <property type="match status" value="1"/>
</dbReference>
<dbReference type="Gene3D" id="3.30.420.150">
    <property type="entry name" value="Exopolyphosphatase. Domain 2"/>
    <property type="match status" value="1"/>
</dbReference>
<dbReference type="InterPro" id="IPR050273">
    <property type="entry name" value="GppA/Ppx_hydrolase"/>
</dbReference>
<dbReference type="EC" id="3.6.1.11" evidence="4"/>
<evidence type="ECO:0000313" key="5">
    <source>
        <dbReference type="Proteomes" id="UP000030901"/>
    </source>
</evidence>
<dbReference type="InterPro" id="IPR003695">
    <property type="entry name" value="Ppx_GppA_N"/>
</dbReference>
<dbReference type="InterPro" id="IPR048950">
    <property type="entry name" value="Ppx_GppA_C"/>
</dbReference>
<dbReference type="SUPFAM" id="SSF109604">
    <property type="entry name" value="HD-domain/PDEase-like"/>
    <property type="match status" value="1"/>
</dbReference>
<feature type="domain" description="Ppx/GppA phosphatase N-terminal" evidence="2">
    <location>
        <begin position="24"/>
        <end position="306"/>
    </location>
</feature>
<dbReference type="SUPFAM" id="SSF53067">
    <property type="entry name" value="Actin-like ATPase domain"/>
    <property type="match status" value="2"/>
</dbReference>